<dbReference type="FunFam" id="1.50.10.10:FF:000044">
    <property type="entry name" value="alpha-1,2-Mannosidase"/>
    <property type="match status" value="1"/>
</dbReference>
<dbReference type="Proteomes" id="UP000433876">
    <property type="component" value="Unassembled WGS sequence"/>
</dbReference>
<dbReference type="PRINTS" id="PR00747">
    <property type="entry name" value="GLYHDRLASE47"/>
</dbReference>
<dbReference type="Pfam" id="PF01532">
    <property type="entry name" value="Glyco_hydro_47"/>
    <property type="match status" value="1"/>
</dbReference>
<dbReference type="EMBL" id="NMPR01000015">
    <property type="protein sequence ID" value="KAA8635110.1"/>
    <property type="molecule type" value="Genomic_DNA"/>
</dbReference>
<feature type="compositionally biased region" description="Polar residues" evidence="10">
    <location>
        <begin position="80"/>
        <end position="95"/>
    </location>
</feature>
<feature type="compositionally biased region" description="Basic and acidic residues" evidence="10">
    <location>
        <begin position="146"/>
        <end position="169"/>
    </location>
</feature>
<keyword evidence="5 8" id="KW-1015">Disulfide bond</keyword>
<gene>
    <name evidence="11" type="ORF">SMACR_03674</name>
</gene>
<dbReference type="PANTHER" id="PTHR11742:SF103">
    <property type="entry name" value="ENDOPLASMIC RETICULUM MANNOSIDASE MNL2-RELATED"/>
    <property type="match status" value="1"/>
</dbReference>
<evidence type="ECO:0000256" key="10">
    <source>
        <dbReference type="SAM" id="MobiDB-lite"/>
    </source>
</evidence>
<dbReference type="GO" id="GO:0005783">
    <property type="term" value="C:endoplasmic reticulum"/>
    <property type="evidence" value="ECO:0007669"/>
    <property type="project" value="TreeGrafter"/>
</dbReference>
<proteinExistence type="inferred from homology"/>
<dbReference type="EC" id="3.2.1.-" evidence="9"/>
<dbReference type="InterPro" id="IPR050749">
    <property type="entry name" value="Glycosyl_Hydrolase_47"/>
</dbReference>
<dbReference type="InterPro" id="IPR001382">
    <property type="entry name" value="Glyco_hydro_47"/>
</dbReference>
<evidence type="ECO:0000313" key="11">
    <source>
        <dbReference type="EMBL" id="KAA8635110.1"/>
    </source>
</evidence>
<dbReference type="PANTHER" id="PTHR11742">
    <property type="entry name" value="MANNOSYL-OLIGOSACCHARIDE ALPHA-1,2-MANNOSIDASE-RELATED"/>
    <property type="match status" value="1"/>
</dbReference>
<feature type="region of interest" description="Disordered" evidence="10">
    <location>
        <begin position="43"/>
        <end position="118"/>
    </location>
</feature>
<feature type="active site" evidence="6">
    <location>
        <position position="897"/>
    </location>
</feature>
<dbReference type="GO" id="GO:0036503">
    <property type="term" value="P:ERAD pathway"/>
    <property type="evidence" value="ECO:0007669"/>
    <property type="project" value="UniProtKB-ARBA"/>
</dbReference>
<dbReference type="VEuPathDB" id="FungiDB:SMAC_03674"/>
<dbReference type="SUPFAM" id="SSF48225">
    <property type="entry name" value="Seven-hairpin glycosidases"/>
    <property type="match status" value="1"/>
</dbReference>
<feature type="region of interest" description="Disordered" evidence="10">
    <location>
        <begin position="473"/>
        <end position="518"/>
    </location>
</feature>
<dbReference type="OMA" id="WDCVPQG"/>
<reference evidence="11 12" key="1">
    <citation type="submission" date="2017-07" db="EMBL/GenBank/DDBJ databases">
        <title>Genome sequence of the Sordaria macrospora wild type strain R19027.</title>
        <authorList>
            <person name="Nowrousian M."/>
            <person name="Teichert I."/>
            <person name="Kueck U."/>
        </authorList>
    </citation>
    <scope>NUCLEOTIDE SEQUENCE [LARGE SCALE GENOMIC DNA]</scope>
    <source>
        <strain evidence="11 12">R19027</strain>
        <tissue evidence="11">Mycelium</tissue>
    </source>
</reference>
<keyword evidence="4 9" id="KW-0378">Hydrolase</keyword>
<feature type="region of interest" description="Disordered" evidence="10">
    <location>
        <begin position="146"/>
        <end position="175"/>
    </location>
</feature>
<comment type="caution">
    <text evidence="11">The sequence shown here is derived from an EMBL/GenBank/DDBJ whole genome shotgun (WGS) entry which is preliminary data.</text>
</comment>
<keyword evidence="9" id="KW-0326">Glycosidase</keyword>
<feature type="active site" evidence="6">
    <location>
        <position position="561"/>
    </location>
</feature>
<feature type="binding site" evidence="7">
    <location>
        <position position="1005"/>
    </location>
    <ligand>
        <name>Ca(2+)</name>
        <dbReference type="ChEBI" id="CHEBI:29108"/>
    </ligand>
</feature>
<evidence type="ECO:0000256" key="7">
    <source>
        <dbReference type="PIRSR" id="PIRSR601382-2"/>
    </source>
</evidence>
<keyword evidence="7" id="KW-0479">Metal-binding</keyword>
<evidence type="ECO:0000256" key="1">
    <source>
        <dbReference type="ARBA" id="ARBA00001913"/>
    </source>
</evidence>
<comment type="similarity">
    <text evidence="3 9">Belongs to the glycosyl hydrolase 47 family.</text>
</comment>
<evidence type="ECO:0000313" key="12">
    <source>
        <dbReference type="Proteomes" id="UP000433876"/>
    </source>
</evidence>
<comment type="cofactor">
    <cofactor evidence="1 7">
        <name>Ca(2+)</name>
        <dbReference type="ChEBI" id="CHEBI:29108"/>
    </cofactor>
</comment>
<dbReference type="GO" id="GO:0005975">
    <property type="term" value="P:carbohydrate metabolic process"/>
    <property type="evidence" value="ECO:0007669"/>
    <property type="project" value="InterPro"/>
</dbReference>
<feature type="region of interest" description="Disordered" evidence="10">
    <location>
        <begin position="946"/>
        <end position="966"/>
    </location>
</feature>
<dbReference type="InterPro" id="IPR012341">
    <property type="entry name" value="6hp_glycosidase-like_sf"/>
</dbReference>
<feature type="compositionally biased region" description="Basic and acidic residues" evidence="10">
    <location>
        <begin position="749"/>
        <end position="761"/>
    </location>
</feature>
<evidence type="ECO:0000256" key="5">
    <source>
        <dbReference type="ARBA" id="ARBA00023157"/>
    </source>
</evidence>
<keyword evidence="7" id="KW-0106">Calcium</keyword>
<sequence>MLRIRRYRPFLIGAFIILVLLYHVSQNSDWELSQSALYQPKKAAPGADSATKDNQNVEYKPPQPPKPIPTTSHVVGFASQKPTSIAQQTSITQPTPKKETGIRIPQLKTSNEVPGGFGLPTPAPTVGKAHDHSAPEESHVAVKLPDRPVPETNEDGSKVHGGDIEDDVKPTSTKVHWQKPSEYFPVPKESIIKLPTSKPKPMPTVQFNFGAESPEAKEKRLARLDKVRAEAQRAWSGYKKYAWGHDELTPVTKQSKDPFCGWAATLVDSLDTLWIMGLKEEFDEAVEYVKELDFTYSAYRSEIPVFETTIRYLGGFLGAYDVSGGEKTTAGYKILLDKAVELAEVLMSVFDTPNRMPILYYNWHPAFNVNPKRASTSAGMAEMGTLSMEFTRLAQLTGENKYYDAVARITDALEDLQNREDGTALPGIFPEHIDASGCNRTAQAASSWENLSNAGRQQVDDAKDVGEEPQGYTAGMTDQDIQNGKDPLNFNGVTKRSRVDRRTPPPRYSIPKHQPPPWKGIKHQGPPHNAEGMPANWDCVPQGLVAGGWGSESYSMGGSQDSAYEYFPKQYLLLGGLEPKYRAMHEKVSAAVKKYLLFRPMAPGNPDILFSAKVVSPDHTDEKLSYEWEVTHLTCFLGGMFGLGGKIFDSPEDVEIGRKLADGCAWAYEVMPTGIMPEYSMVLPCAKADDCQWNKTAWYHAIDTDAGWRDRQLKQWEVNHAEWVQEVKVLKKEYAEAEEAAKVEAEAEAKRKVEEEEKTRPVLENNSSYVQGQGQGQQEASAVNAAPKGVSGVHQGMQQDVDYHLTKRRFPEDDKIEVATKVNKIEEELDLNNNNNLRAGGQQQQYQQQKPLLELHLPPEPEKPLSHEEYVQDRIERENIPPGFTSLNDKRYILRPEAIESVFYYYRITGSSVWQDKGWRMFESVIAATRTDIAHSAIDNVAFAAPASSSSKNSDDNEVDQEEKVKKPSFTDSMESFWLAETLKYFYLLFAEPDVISLDEWVFNTEAHPFRRPT</sequence>
<feature type="active site" description="Proton donor" evidence="6">
    <location>
        <position position="307"/>
    </location>
</feature>
<evidence type="ECO:0000256" key="3">
    <source>
        <dbReference type="ARBA" id="ARBA00007658"/>
    </source>
</evidence>
<dbReference type="GO" id="GO:0016020">
    <property type="term" value="C:membrane"/>
    <property type="evidence" value="ECO:0007669"/>
    <property type="project" value="InterPro"/>
</dbReference>
<name>A0A8S9A1U4_SORMA</name>
<dbReference type="GO" id="GO:0004571">
    <property type="term" value="F:mannosyl-oligosaccharide 1,2-alpha-mannosidase activity"/>
    <property type="evidence" value="ECO:0007669"/>
    <property type="project" value="InterPro"/>
</dbReference>
<evidence type="ECO:0000256" key="6">
    <source>
        <dbReference type="PIRSR" id="PIRSR601382-1"/>
    </source>
</evidence>
<feature type="region of interest" description="Disordered" evidence="10">
    <location>
        <begin position="749"/>
        <end position="785"/>
    </location>
</feature>
<evidence type="ECO:0000256" key="2">
    <source>
        <dbReference type="ARBA" id="ARBA00004922"/>
    </source>
</evidence>
<feature type="compositionally biased region" description="Pro residues" evidence="10">
    <location>
        <begin position="505"/>
        <end position="518"/>
    </location>
</feature>
<organism evidence="11 12">
    <name type="scientific">Sordaria macrospora</name>
    <dbReference type="NCBI Taxonomy" id="5147"/>
    <lineage>
        <taxon>Eukaryota</taxon>
        <taxon>Fungi</taxon>
        <taxon>Dikarya</taxon>
        <taxon>Ascomycota</taxon>
        <taxon>Pezizomycotina</taxon>
        <taxon>Sordariomycetes</taxon>
        <taxon>Sordariomycetidae</taxon>
        <taxon>Sordariales</taxon>
        <taxon>Sordariaceae</taxon>
        <taxon>Sordaria</taxon>
    </lineage>
</organism>
<dbReference type="InterPro" id="IPR036026">
    <property type="entry name" value="Seven-hairpin_glycosidases"/>
</dbReference>
<feature type="disulfide bond" evidence="8">
    <location>
        <begin position="635"/>
        <end position="664"/>
    </location>
</feature>
<evidence type="ECO:0000256" key="8">
    <source>
        <dbReference type="PIRSR" id="PIRSR601382-3"/>
    </source>
</evidence>
<dbReference type="GO" id="GO:0005509">
    <property type="term" value="F:calcium ion binding"/>
    <property type="evidence" value="ECO:0007669"/>
    <property type="project" value="InterPro"/>
</dbReference>
<protein>
    <recommendedName>
        <fullName evidence="9">alpha-1,2-Mannosidase</fullName>
        <ecNumber evidence="9">3.2.1.-</ecNumber>
    </recommendedName>
</protein>
<evidence type="ECO:0000256" key="4">
    <source>
        <dbReference type="ARBA" id="ARBA00022801"/>
    </source>
</evidence>
<feature type="active site" description="Proton donor" evidence="6">
    <location>
        <position position="678"/>
    </location>
</feature>
<accession>A0A8S9A1U4</accession>
<dbReference type="AlphaFoldDB" id="A0A8S9A1U4"/>
<dbReference type="FunFam" id="1.50.10.10:FF:000054">
    <property type="entry name" value="alpha-1,2-Mannosidase"/>
    <property type="match status" value="1"/>
</dbReference>
<comment type="pathway">
    <text evidence="2">Protein modification; protein glycosylation.</text>
</comment>
<evidence type="ECO:0000256" key="9">
    <source>
        <dbReference type="RuleBase" id="RU361193"/>
    </source>
</evidence>
<dbReference type="Gene3D" id="1.50.10.10">
    <property type="match status" value="3"/>
</dbReference>